<reference evidence="4 5" key="1">
    <citation type="journal article" date="2019" name="Nat. Ecol. Evol.">
        <title>Megaphylogeny resolves global patterns of mushroom evolution.</title>
        <authorList>
            <person name="Varga T."/>
            <person name="Krizsan K."/>
            <person name="Foldi C."/>
            <person name="Dima B."/>
            <person name="Sanchez-Garcia M."/>
            <person name="Sanchez-Ramirez S."/>
            <person name="Szollosi G.J."/>
            <person name="Szarkandi J.G."/>
            <person name="Papp V."/>
            <person name="Albert L."/>
            <person name="Andreopoulos W."/>
            <person name="Angelini C."/>
            <person name="Antonin V."/>
            <person name="Barry K.W."/>
            <person name="Bougher N.L."/>
            <person name="Buchanan P."/>
            <person name="Buyck B."/>
            <person name="Bense V."/>
            <person name="Catcheside P."/>
            <person name="Chovatia M."/>
            <person name="Cooper J."/>
            <person name="Damon W."/>
            <person name="Desjardin D."/>
            <person name="Finy P."/>
            <person name="Geml J."/>
            <person name="Haridas S."/>
            <person name="Hughes K."/>
            <person name="Justo A."/>
            <person name="Karasinski D."/>
            <person name="Kautmanova I."/>
            <person name="Kiss B."/>
            <person name="Kocsube S."/>
            <person name="Kotiranta H."/>
            <person name="LaButti K.M."/>
            <person name="Lechner B.E."/>
            <person name="Liimatainen K."/>
            <person name="Lipzen A."/>
            <person name="Lukacs Z."/>
            <person name="Mihaltcheva S."/>
            <person name="Morgado L.N."/>
            <person name="Niskanen T."/>
            <person name="Noordeloos M.E."/>
            <person name="Ohm R.A."/>
            <person name="Ortiz-Santana B."/>
            <person name="Ovrebo C."/>
            <person name="Racz N."/>
            <person name="Riley R."/>
            <person name="Savchenko A."/>
            <person name="Shiryaev A."/>
            <person name="Soop K."/>
            <person name="Spirin V."/>
            <person name="Szebenyi C."/>
            <person name="Tomsovsky M."/>
            <person name="Tulloss R.E."/>
            <person name="Uehling J."/>
            <person name="Grigoriev I.V."/>
            <person name="Vagvolgyi C."/>
            <person name="Papp T."/>
            <person name="Martin F.M."/>
            <person name="Miettinen O."/>
            <person name="Hibbett D.S."/>
            <person name="Nagy L.G."/>
        </authorList>
    </citation>
    <scope>NUCLEOTIDE SEQUENCE [LARGE SCALE GENOMIC DNA]</scope>
    <source>
        <strain evidence="4 5">CBS 962.96</strain>
    </source>
</reference>
<feature type="domain" description="DUF6534" evidence="2">
    <location>
        <begin position="164"/>
        <end position="251"/>
    </location>
</feature>
<keyword evidence="1" id="KW-0812">Transmembrane</keyword>
<dbReference type="PANTHER" id="PTHR40465:SF1">
    <property type="entry name" value="DUF6534 DOMAIN-CONTAINING PROTEIN"/>
    <property type="match status" value="1"/>
</dbReference>
<evidence type="ECO:0000313" key="3">
    <source>
        <dbReference type="EMBL" id="THU80028.1"/>
    </source>
</evidence>
<dbReference type="Proteomes" id="UP000297245">
    <property type="component" value="Unassembled WGS sequence"/>
</dbReference>
<keyword evidence="5" id="KW-1185">Reference proteome</keyword>
<dbReference type="OrthoDB" id="3265526at2759"/>
<keyword evidence="1" id="KW-0472">Membrane</keyword>
<dbReference type="Pfam" id="PF20152">
    <property type="entry name" value="DUF6534"/>
    <property type="match status" value="1"/>
</dbReference>
<sequence length="288" mass="32158">MSFSTTAEKIFGPLLIGVFFNAILFGVLAVQAHLYFNWNRSGERWTRYLIIVLLALETLNTGVDFAIIYEGLFKKLGQPSLDIPLLAANPVLISSISTLVQIYYAWRIRILTRSNVLAGFIFVLALISFASSICGTVFTALHPNWGDGFDQNLLRSLITWLTTSALCDVVIAIAMIFFLTTHKEDSMGVTKCVVNKIIILTIQTGVLTSVAAVADILTFTLIKESTIQFIWDFSISKLYTNSLLSMLNAREEWSKKLEARNDVESISNVSFAHVDGLADYSEEKSRQY</sequence>
<dbReference type="PANTHER" id="PTHR40465">
    <property type="entry name" value="CHROMOSOME 1, WHOLE GENOME SHOTGUN SEQUENCE"/>
    <property type="match status" value="1"/>
</dbReference>
<name>A0A4S8KZJ5_DENBC</name>
<feature type="transmembrane region" description="Helical" evidence="1">
    <location>
        <begin position="48"/>
        <end position="69"/>
    </location>
</feature>
<evidence type="ECO:0000259" key="2">
    <source>
        <dbReference type="Pfam" id="PF20152"/>
    </source>
</evidence>
<organism evidence="4 5">
    <name type="scientific">Dendrothele bispora (strain CBS 962.96)</name>
    <dbReference type="NCBI Taxonomy" id="1314807"/>
    <lineage>
        <taxon>Eukaryota</taxon>
        <taxon>Fungi</taxon>
        <taxon>Dikarya</taxon>
        <taxon>Basidiomycota</taxon>
        <taxon>Agaricomycotina</taxon>
        <taxon>Agaricomycetes</taxon>
        <taxon>Agaricomycetidae</taxon>
        <taxon>Agaricales</taxon>
        <taxon>Agaricales incertae sedis</taxon>
        <taxon>Dendrothele</taxon>
    </lineage>
</organism>
<evidence type="ECO:0000256" key="1">
    <source>
        <dbReference type="SAM" id="Phobius"/>
    </source>
</evidence>
<dbReference type="InterPro" id="IPR045339">
    <property type="entry name" value="DUF6534"/>
</dbReference>
<feature type="transmembrane region" description="Helical" evidence="1">
    <location>
        <begin position="158"/>
        <end position="179"/>
    </location>
</feature>
<accession>A0A4S8KZJ5</accession>
<evidence type="ECO:0000313" key="5">
    <source>
        <dbReference type="Proteomes" id="UP000297245"/>
    </source>
</evidence>
<evidence type="ECO:0000313" key="4">
    <source>
        <dbReference type="EMBL" id="THU81420.1"/>
    </source>
</evidence>
<protein>
    <recommendedName>
        <fullName evidence="2">DUF6534 domain-containing protein</fullName>
    </recommendedName>
</protein>
<feature type="transmembrane region" description="Helical" evidence="1">
    <location>
        <begin position="81"/>
        <end position="104"/>
    </location>
</feature>
<gene>
    <name evidence="4" type="ORF">K435DRAFT_873349</name>
    <name evidence="3" type="ORF">K435DRAFT_874822</name>
</gene>
<dbReference type="EMBL" id="ML179948">
    <property type="protein sequence ID" value="THU80028.1"/>
    <property type="molecule type" value="Genomic_DNA"/>
</dbReference>
<proteinExistence type="predicted"/>
<dbReference type="EMBL" id="ML179810">
    <property type="protein sequence ID" value="THU81420.1"/>
    <property type="molecule type" value="Genomic_DNA"/>
</dbReference>
<keyword evidence="1" id="KW-1133">Transmembrane helix</keyword>
<feature type="transmembrane region" description="Helical" evidence="1">
    <location>
        <begin position="116"/>
        <end position="138"/>
    </location>
</feature>
<feature type="transmembrane region" description="Helical" evidence="1">
    <location>
        <begin position="12"/>
        <end position="36"/>
    </location>
</feature>
<dbReference type="AlphaFoldDB" id="A0A4S8KZJ5"/>